<dbReference type="Pfam" id="PF13923">
    <property type="entry name" value="zf-C3HC4_2"/>
    <property type="match status" value="1"/>
</dbReference>
<dbReference type="SUPFAM" id="SSF57850">
    <property type="entry name" value="RING/U-box"/>
    <property type="match status" value="1"/>
</dbReference>
<dbReference type="Gene3D" id="2.60.120.920">
    <property type="match status" value="2"/>
</dbReference>
<evidence type="ECO:0000313" key="9">
    <source>
        <dbReference type="Proteomes" id="UP000472264"/>
    </source>
</evidence>
<dbReference type="SUPFAM" id="SSF49899">
    <property type="entry name" value="Concanavalin A-like lectins/glucanases"/>
    <property type="match status" value="1"/>
</dbReference>
<evidence type="ECO:0000256" key="4">
    <source>
        <dbReference type="PROSITE-ProRule" id="PRU00024"/>
    </source>
</evidence>
<sequence>MQGKLQINLLTCPVCLSIFTDPVILPCGHAFCRECITGYLSSLAKCPQCLTAVPAEGRCLVTSPILRNLSEKEHLLLFFVDEWLCPEHEEKLKLFCATEQQLACIICRDGEKHEGHKFKPIKEAAASVRRELEAFVEQVADDICAVEGVAKTQKEEIRKTKEKSLQLMTQIHTQFEEMHQFLRMREDEIRKDLKKKEEEAIEKMSETLNALETSLSKNRELEEKVTSVLTITDYEKFLKSWTKENSTMTDQHLLSPIGRDIQVVTNSLYLGPHESHLKFFMWKEMLQVIQPRAEELSLETTCENITVSEDGKSLIEDTSVRYASVFSSTVFTSGQYYWEIEVGERDYWKVGVQKSFLSFSKSNYITSSQETELTITGSPQRIGIYLDCLAKELSFFDAESMTLIHTMRESSLSAPGRAYIQYKFSKGADHNPPRVCWF</sequence>
<protein>
    <submittedName>
        <fullName evidence="8">Uncharacterized protein</fullName>
    </submittedName>
</protein>
<keyword evidence="9" id="KW-1185">Reference proteome</keyword>
<keyword evidence="2 4" id="KW-0863">Zinc-finger</keyword>
<dbReference type="SMART" id="SM00184">
    <property type="entry name" value="RING"/>
    <property type="match status" value="1"/>
</dbReference>
<evidence type="ECO:0000256" key="3">
    <source>
        <dbReference type="ARBA" id="ARBA00022833"/>
    </source>
</evidence>
<dbReference type="SUPFAM" id="SSF57845">
    <property type="entry name" value="B-box zinc-binding domain"/>
    <property type="match status" value="1"/>
</dbReference>
<evidence type="ECO:0000256" key="1">
    <source>
        <dbReference type="ARBA" id="ARBA00022723"/>
    </source>
</evidence>
<reference evidence="8" key="3">
    <citation type="submission" date="2025-09" db="UniProtKB">
        <authorList>
            <consortium name="Ensembl"/>
        </authorList>
    </citation>
    <scope>IDENTIFICATION</scope>
</reference>
<dbReference type="PROSITE" id="PS50119">
    <property type="entry name" value="ZF_BBOX"/>
    <property type="match status" value="1"/>
</dbReference>
<keyword evidence="5" id="KW-0175">Coiled coil</keyword>
<dbReference type="Gene3D" id="3.30.160.60">
    <property type="entry name" value="Classic Zinc Finger"/>
    <property type="match status" value="1"/>
</dbReference>
<evidence type="ECO:0000259" key="6">
    <source>
        <dbReference type="PROSITE" id="PS50089"/>
    </source>
</evidence>
<reference evidence="8" key="1">
    <citation type="submission" date="2021-04" db="EMBL/GenBank/DDBJ databases">
        <authorList>
            <consortium name="Wellcome Sanger Institute Data Sharing"/>
        </authorList>
    </citation>
    <scope>NUCLEOTIDE SEQUENCE [LARGE SCALE GENOMIC DNA]</scope>
</reference>
<dbReference type="InterPro" id="IPR050143">
    <property type="entry name" value="TRIM/RBCC"/>
</dbReference>
<dbReference type="Ensembl" id="ENSENLT00000033161.1">
    <property type="protein sequence ID" value="ENSENLP00000032242.1"/>
    <property type="gene ID" value="ENSENLG00000014261.1"/>
</dbReference>
<evidence type="ECO:0000256" key="2">
    <source>
        <dbReference type="ARBA" id="ARBA00022771"/>
    </source>
</evidence>
<keyword evidence="1" id="KW-0479">Metal-binding</keyword>
<dbReference type="PROSITE" id="PS00518">
    <property type="entry name" value="ZF_RING_1"/>
    <property type="match status" value="1"/>
</dbReference>
<feature type="domain" description="B box-type" evidence="7">
    <location>
        <begin position="80"/>
        <end position="121"/>
    </location>
</feature>
<dbReference type="InterPro" id="IPR013320">
    <property type="entry name" value="ConA-like_dom_sf"/>
</dbReference>
<name>A0A665VLT3_ECHNA</name>
<reference evidence="8" key="2">
    <citation type="submission" date="2025-08" db="UniProtKB">
        <authorList>
            <consortium name="Ensembl"/>
        </authorList>
    </citation>
    <scope>IDENTIFICATION</scope>
</reference>
<dbReference type="GO" id="GO:0008270">
    <property type="term" value="F:zinc ion binding"/>
    <property type="evidence" value="ECO:0007669"/>
    <property type="project" value="UniProtKB-KW"/>
</dbReference>
<organism evidence="8 9">
    <name type="scientific">Echeneis naucrates</name>
    <name type="common">Live sharksucker</name>
    <dbReference type="NCBI Taxonomy" id="173247"/>
    <lineage>
        <taxon>Eukaryota</taxon>
        <taxon>Metazoa</taxon>
        <taxon>Chordata</taxon>
        <taxon>Craniata</taxon>
        <taxon>Vertebrata</taxon>
        <taxon>Euteleostomi</taxon>
        <taxon>Actinopterygii</taxon>
        <taxon>Neopterygii</taxon>
        <taxon>Teleostei</taxon>
        <taxon>Neoteleostei</taxon>
        <taxon>Acanthomorphata</taxon>
        <taxon>Carangaria</taxon>
        <taxon>Carangiformes</taxon>
        <taxon>Echeneidae</taxon>
        <taxon>Echeneis</taxon>
    </lineage>
</organism>
<dbReference type="InterPro" id="IPR013083">
    <property type="entry name" value="Znf_RING/FYVE/PHD"/>
</dbReference>
<dbReference type="PANTHER" id="PTHR24103">
    <property type="entry name" value="E3 UBIQUITIN-PROTEIN LIGASE TRIM"/>
    <property type="match status" value="1"/>
</dbReference>
<dbReference type="InterPro" id="IPR001841">
    <property type="entry name" value="Znf_RING"/>
</dbReference>
<keyword evidence="3" id="KW-0862">Zinc</keyword>
<dbReference type="PROSITE" id="PS50089">
    <property type="entry name" value="ZF_RING_2"/>
    <property type="match status" value="1"/>
</dbReference>
<dbReference type="AlphaFoldDB" id="A0A665VLT3"/>
<evidence type="ECO:0000259" key="7">
    <source>
        <dbReference type="PROSITE" id="PS50119"/>
    </source>
</evidence>
<proteinExistence type="predicted"/>
<dbReference type="InterPro" id="IPR043136">
    <property type="entry name" value="B30.2/SPRY_sf"/>
</dbReference>
<feature type="domain" description="RING-type" evidence="6">
    <location>
        <begin position="12"/>
        <end position="49"/>
    </location>
</feature>
<dbReference type="InterPro" id="IPR017907">
    <property type="entry name" value="Znf_RING_CS"/>
</dbReference>
<dbReference type="SMART" id="SM00336">
    <property type="entry name" value="BBOX"/>
    <property type="match status" value="1"/>
</dbReference>
<dbReference type="Pfam" id="PF00643">
    <property type="entry name" value="zf-B_box"/>
    <property type="match status" value="1"/>
</dbReference>
<dbReference type="InterPro" id="IPR000315">
    <property type="entry name" value="Znf_B-box"/>
</dbReference>
<dbReference type="Gene3D" id="3.30.40.10">
    <property type="entry name" value="Zinc/RING finger domain, C3HC4 (zinc finger)"/>
    <property type="match status" value="1"/>
</dbReference>
<dbReference type="CDD" id="cd19800">
    <property type="entry name" value="Bbox2_xNF7-like"/>
    <property type="match status" value="1"/>
</dbReference>
<accession>A0A665VLT3</accession>
<evidence type="ECO:0000256" key="5">
    <source>
        <dbReference type="SAM" id="Coils"/>
    </source>
</evidence>
<gene>
    <name evidence="8" type="primary">LOC115046359</name>
</gene>
<evidence type="ECO:0000313" key="8">
    <source>
        <dbReference type="Ensembl" id="ENSENLP00000032242.1"/>
    </source>
</evidence>
<feature type="coiled-coil region" evidence="5">
    <location>
        <begin position="179"/>
        <end position="224"/>
    </location>
</feature>
<dbReference type="Proteomes" id="UP000472264">
    <property type="component" value="Chromosome 7"/>
</dbReference>